<dbReference type="InterPro" id="IPR027051">
    <property type="entry name" value="XdhC_Rossmann_dom"/>
</dbReference>
<reference evidence="2 3" key="1">
    <citation type="submission" date="2018-06" db="EMBL/GenBank/DDBJ databases">
        <title>Genomic Encyclopedia of Type Strains, Phase IV (KMG-IV): sequencing the most valuable type-strain genomes for metagenomic binning, comparative biology and taxonomic classification.</title>
        <authorList>
            <person name="Goeker M."/>
        </authorList>
    </citation>
    <scope>NUCLEOTIDE SEQUENCE [LARGE SCALE GENOMIC DNA]</scope>
    <source>
        <strain evidence="2 3">DSM 18048</strain>
    </source>
</reference>
<dbReference type="Gene3D" id="1.10.620.20">
    <property type="entry name" value="Ribonucleotide Reductase, subunit A"/>
    <property type="match status" value="1"/>
</dbReference>
<dbReference type="SUPFAM" id="SSF47240">
    <property type="entry name" value="Ferritin-like"/>
    <property type="match status" value="1"/>
</dbReference>
<accession>A0A318SAZ4</accession>
<organism evidence="2 3">
    <name type="scientific">Deinococcus yavapaiensis KR-236</name>
    <dbReference type="NCBI Taxonomy" id="694435"/>
    <lineage>
        <taxon>Bacteria</taxon>
        <taxon>Thermotogati</taxon>
        <taxon>Deinococcota</taxon>
        <taxon>Deinococci</taxon>
        <taxon>Deinococcales</taxon>
        <taxon>Deinococcaceae</taxon>
        <taxon>Deinococcus</taxon>
    </lineage>
</organism>
<comment type="caution">
    <text evidence="2">The sequence shown here is derived from an EMBL/GenBank/DDBJ whole genome shotgun (WGS) entry which is preliminary data.</text>
</comment>
<dbReference type="GO" id="GO:0016491">
    <property type="term" value="F:oxidoreductase activity"/>
    <property type="evidence" value="ECO:0007669"/>
    <property type="project" value="InterPro"/>
</dbReference>
<name>A0A318SAZ4_9DEIO</name>
<dbReference type="InterPro" id="IPR011017">
    <property type="entry name" value="TRASH_dom"/>
</dbReference>
<dbReference type="AlphaFoldDB" id="A0A318SAZ4"/>
<evidence type="ECO:0000259" key="1">
    <source>
        <dbReference type="SMART" id="SM00746"/>
    </source>
</evidence>
<dbReference type="Pfam" id="PF02625">
    <property type="entry name" value="XdhC_CoxI"/>
    <property type="match status" value="1"/>
</dbReference>
<dbReference type="EMBL" id="QJSX01000005">
    <property type="protein sequence ID" value="PYE54381.1"/>
    <property type="molecule type" value="Genomic_DNA"/>
</dbReference>
<dbReference type="InterPro" id="IPR012348">
    <property type="entry name" value="RNR-like"/>
</dbReference>
<evidence type="ECO:0000313" key="3">
    <source>
        <dbReference type="Proteomes" id="UP000248326"/>
    </source>
</evidence>
<dbReference type="InterPro" id="IPR007029">
    <property type="entry name" value="YHS_dom"/>
</dbReference>
<keyword evidence="3" id="KW-1185">Reference proteome</keyword>
<dbReference type="RefSeq" id="WP_110886178.1">
    <property type="nucleotide sequence ID" value="NZ_QJSX01000005.1"/>
</dbReference>
<dbReference type="OrthoDB" id="9809270at2"/>
<dbReference type="Pfam" id="PF13478">
    <property type="entry name" value="XdhC_C"/>
    <property type="match status" value="1"/>
</dbReference>
<gene>
    <name evidence="2" type="ORF">DES52_10518</name>
</gene>
<dbReference type="PANTHER" id="PTHR30388">
    <property type="entry name" value="ALDEHYDE OXIDOREDUCTASE MOLYBDENUM COFACTOR ASSEMBLY PROTEIN"/>
    <property type="match status" value="1"/>
</dbReference>
<proteinExistence type="predicted"/>
<dbReference type="Gene3D" id="3.40.50.720">
    <property type="entry name" value="NAD(P)-binding Rossmann-like Domain"/>
    <property type="match status" value="1"/>
</dbReference>
<dbReference type="InterPro" id="IPR003777">
    <property type="entry name" value="XdhC_CoxI"/>
</dbReference>
<feature type="domain" description="TRASH" evidence="1">
    <location>
        <begin position="290"/>
        <end position="328"/>
    </location>
</feature>
<sequence length="337" mass="35506">MSEHIPDFFGRLASLRAQGTPVAVATVVARKAPVSAHLGDRALVFADGRMEGFVGGSCSRDIIRKQAVEALAAGKPRLVRIRPDASQASSMSPDAESIVVPMTCASEGASDVYVEPILPPRRLVVVGFTPVARAVATLARSLEYEVTRVVEAIEVPSAETDGVKVVAVEDLSEALRSSPLAVRGNLVVIVASQGHYDEVALEAALRVKPAFLGLLASRKRAETVRTVLRDVSGFSEEDVSSIRNPVGLDIGAKTPAEVAVSILAEIVQAKPFLHAPSQTVAPSPPIVAVDPVCGMEVEVASAKHVAEHDGGMFYFCCPHCKARFLKDPAKYLAGAAS</sequence>
<dbReference type="InterPro" id="IPR009078">
    <property type="entry name" value="Ferritin-like_SF"/>
</dbReference>
<dbReference type="SMART" id="SM00746">
    <property type="entry name" value="TRASH"/>
    <property type="match status" value="1"/>
</dbReference>
<dbReference type="Proteomes" id="UP000248326">
    <property type="component" value="Unassembled WGS sequence"/>
</dbReference>
<evidence type="ECO:0000313" key="2">
    <source>
        <dbReference type="EMBL" id="PYE54381.1"/>
    </source>
</evidence>
<dbReference type="Pfam" id="PF04945">
    <property type="entry name" value="YHS"/>
    <property type="match status" value="1"/>
</dbReference>
<dbReference type="InterPro" id="IPR052698">
    <property type="entry name" value="MoCofactor_Util/Proc"/>
</dbReference>
<protein>
    <submittedName>
        <fullName evidence="2">Xanthine dehydrogenase accessory factor</fullName>
    </submittedName>
</protein>
<dbReference type="PANTHER" id="PTHR30388:SF6">
    <property type="entry name" value="XANTHINE DEHYDROGENASE SUBUNIT A-RELATED"/>
    <property type="match status" value="1"/>
</dbReference>